<comment type="caution">
    <text evidence="7">The sequence shown here is derived from an EMBL/GenBank/DDBJ whole genome shotgun (WGS) entry which is preliminary data.</text>
</comment>
<evidence type="ECO:0000256" key="2">
    <source>
        <dbReference type="ARBA" id="ARBA00022898"/>
    </source>
</evidence>
<dbReference type="InterPro" id="IPR051446">
    <property type="entry name" value="HTH_trans_reg/aminotransferase"/>
</dbReference>
<organism evidence="7 8">
    <name type="scientific">Acinetobacter calcoaceticus</name>
    <dbReference type="NCBI Taxonomy" id="471"/>
    <lineage>
        <taxon>Bacteria</taxon>
        <taxon>Pseudomonadati</taxon>
        <taxon>Pseudomonadota</taxon>
        <taxon>Gammaproteobacteria</taxon>
        <taxon>Moraxellales</taxon>
        <taxon>Moraxellaceae</taxon>
        <taxon>Acinetobacter</taxon>
        <taxon>Acinetobacter calcoaceticus/baumannii complex</taxon>
    </lineage>
</organism>
<dbReference type="Gene3D" id="1.10.10.10">
    <property type="entry name" value="Winged helix-like DNA-binding domain superfamily/Winged helix DNA-binding domain"/>
    <property type="match status" value="1"/>
</dbReference>
<evidence type="ECO:0000256" key="1">
    <source>
        <dbReference type="ARBA" id="ARBA00005384"/>
    </source>
</evidence>
<gene>
    <name evidence="7" type="ORF">J2771_003600</name>
</gene>
<dbReference type="Pfam" id="PF00155">
    <property type="entry name" value="Aminotran_1_2"/>
    <property type="match status" value="1"/>
</dbReference>
<dbReference type="SMART" id="SM00345">
    <property type="entry name" value="HTH_GNTR"/>
    <property type="match status" value="1"/>
</dbReference>
<evidence type="ECO:0000313" key="7">
    <source>
        <dbReference type="EMBL" id="MDP9805290.1"/>
    </source>
</evidence>
<keyword evidence="7" id="KW-0032">Aminotransferase</keyword>
<dbReference type="PANTHER" id="PTHR46577">
    <property type="entry name" value="HTH-TYPE TRANSCRIPTIONAL REGULATORY PROTEIN GABR"/>
    <property type="match status" value="1"/>
</dbReference>
<dbReference type="InterPro" id="IPR000524">
    <property type="entry name" value="Tscrpt_reg_HTH_GntR"/>
</dbReference>
<accession>A0ABD5AS22</accession>
<keyword evidence="2" id="KW-0663">Pyridoxal phosphate</keyword>
<dbReference type="CDD" id="cd07377">
    <property type="entry name" value="WHTH_GntR"/>
    <property type="match status" value="1"/>
</dbReference>
<dbReference type="PROSITE" id="PS50949">
    <property type="entry name" value="HTH_GNTR"/>
    <property type="match status" value="1"/>
</dbReference>
<comment type="similarity">
    <text evidence="1">In the C-terminal section; belongs to the class-I pyridoxal-phosphate-dependent aminotransferase family.</text>
</comment>
<dbReference type="EMBL" id="JAUSQP010000009">
    <property type="protein sequence ID" value="MDP9805290.1"/>
    <property type="molecule type" value="Genomic_DNA"/>
</dbReference>
<evidence type="ECO:0000256" key="3">
    <source>
        <dbReference type="ARBA" id="ARBA00023015"/>
    </source>
</evidence>
<sequence>MLRPWQIHFRIDEREERTVFLKLTNLISQEILSGRLVQGTMLPGSRSLSKELGINRKTVQAVYEELEAQGWLVTRPRKGTFVADILPEKQLKIESVNERKIIDKPTIQEGTLYPHNDGVPDPRLIPYELFSRAYRHALIKITQNQYMGYGDPRGMIELRQALQKMLSMERFMSVAEDEICIVRGSQMGIFLASRALPNRQGVIVVEELYYPSAFKAFQSNGFQVVSVKLDEQGIVIEDLEWILQEHSVAAIYTTPHHQYPTTVTMPMSRRLQLLELSKKWGFYIIEDDYDHEFHYDSRPMPPLASLPHSELVIHVGSLSKVFAPGIRLGYIVASASVIQSITEDILLIDRQGNNITELALADLMQRGEIKRHIRKMKKIYQLRRDHTLTEFSRVFSGDVQIQPPAGGMALWVKFQKSFTKEQALKLDELNMDTEHKFRQDDSSNRCIRFGFAALSEQEITSLIEKLNEVLNKRTVDS</sequence>
<proteinExistence type="inferred from homology"/>
<dbReference type="PANTHER" id="PTHR46577:SF1">
    <property type="entry name" value="HTH-TYPE TRANSCRIPTIONAL REGULATORY PROTEIN GABR"/>
    <property type="match status" value="1"/>
</dbReference>
<dbReference type="SUPFAM" id="SSF46785">
    <property type="entry name" value="Winged helix' DNA-binding domain"/>
    <property type="match status" value="1"/>
</dbReference>
<dbReference type="InterPro" id="IPR036390">
    <property type="entry name" value="WH_DNA-bd_sf"/>
</dbReference>
<keyword evidence="5" id="KW-0804">Transcription</keyword>
<name>A0ABD5AS22_ACICA</name>
<dbReference type="InterPro" id="IPR036388">
    <property type="entry name" value="WH-like_DNA-bd_sf"/>
</dbReference>
<dbReference type="RefSeq" id="WP_307013505.1">
    <property type="nucleotide sequence ID" value="NZ_JAUSQP010000009.1"/>
</dbReference>
<feature type="domain" description="HTH gntR-type" evidence="6">
    <location>
        <begin position="17"/>
        <end position="85"/>
    </location>
</feature>
<dbReference type="InterPro" id="IPR015424">
    <property type="entry name" value="PyrdxlP-dep_Trfase"/>
</dbReference>
<dbReference type="AlphaFoldDB" id="A0ABD5AS22"/>
<dbReference type="CDD" id="cd00609">
    <property type="entry name" value="AAT_like"/>
    <property type="match status" value="1"/>
</dbReference>
<keyword evidence="7" id="KW-0808">Transferase</keyword>
<keyword evidence="4" id="KW-0238">DNA-binding</keyword>
<dbReference type="InterPro" id="IPR004839">
    <property type="entry name" value="Aminotransferase_I/II_large"/>
</dbReference>
<dbReference type="Pfam" id="PF00392">
    <property type="entry name" value="GntR"/>
    <property type="match status" value="1"/>
</dbReference>
<keyword evidence="3" id="KW-0805">Transcription regulation</keyword>
<dbReference type="PRINTS" id="PR00035">
    <property type="entry name" value="HTHGNTR"/>
</dbReference>
<dbReference type="Proteomes" id="UP001240164">
    <property type="component" value="Unassembled WGS sequence"/>
</dbReference>
<evidence type="ECO:0000256" key="4">
    <source>
        <dbReference type="ARBA" id="ARBA00023125"/>
    </source>
</evidence>
<protein>
    <submittedName>
        <fullName evidence="7">GntR family transcriptional regulator/MocR family aminotransferase</fullName>
    </submittedName>
</protein>
<evidence type="ECO:0000313" key="8">
    <source>
        <dbReference type="Proteomes" id="UP001240164"/>
    </source>
</evidence>
<evidence type="ECO:0000256" key="5">
    <source>
        <dbReference type="ARBA" id="ARBA00023163"/>
    </source>
</evidence>
<evidence type="ECO:0000259" key="6">
    <source>
        <dbReference type="PROSITE" id="PS50949"/>
    </source>
</evidence>
<reference evidence="7 8" key="1">
    <citation type="submission" date="2023-07" db="EMBL/GenBank/DDBJ databases">
        <title>Sorghum-associated microbial communities from plants grown in Nebraska, USA.</title>
        <authorList>
            <person name="Schachtman D."/>
        </authorList>
    </citation>
    <scope>NUCLEOTIDE SEQUENCE [LARGE SCALE GENOMIC DNA]</scope>
    <source>
        <strain evidence="7 8">CC146</strain>
    </source>
</reference>
<dbReference type="InterPro" id="IPR015421">
    <property type="entry name" value="PyrdxlP-dep_Trfase_major"/>
</dbReference>
<dbReference type="GO" id="GO:0003677">
    <property type="term" value="F:DNA binding"/>
    <property type="evidence" value="ECO:0007669"/>
    <property type="project" value="UniProtKB-KW"/>
</dbReference>
<dbReference type="Gene3D" id="3.40.640.10">
    <property type="entry name" value="Type I PLP-dependent aspartate aminotransferase-like (Major domain)"/>
    <property type="match status" value="1"/>
</dbReference>
<dbReference type="GO" id="GO:0008483">
    <property type="term" value="F:transaminase activity"/>
    <property type="evidence" value="ECO:0007669"/>
    <property type="project" value="UniProtKB-KW"/>
</dbReference>
<dbReference type="SUPFAM" id="SSF53383">
    <property type="entry name" value="PLP-dependent transferases"/>
    <property type="match status" value="1"/>
</dbReference>